<dbReference type="PROSITE" id="PS51178">
    <property type="entry name" value="PASTA"/>
    <property type="match status" value="3"/>
</dbReference>
<evidence type="ECO:0000256" key="2">
    <source>
        <dbReference type="SAM" id="Phobius"/>
    </source>
</evidence>
<proteinExistence type="predicted"/>
<evidence type="ECO:0000259" key="3">
    <source>
        <dbReference type="PROSITE" id="PS51178"/>
    </source>
</evidence>
<dbReference type="Gene3D" id="3.30.10.20">
    <property type="match status" value="3"/>
</dbReference>
<dbReference type="InterPro" id="IPR005543">
    <property type="entry name" value="PASTA_dom"/>
</dbReference>
<keyword evidence="2" id="KW-1133">Transmembrane helix</keyword>
<dbReference type="CDD" id="cd06577">
    <property type="entry name" value="PASTA_pknB"/>
    <property type="match status" value="3"/>
</dbReference>
<feature type="region of interest" description="Disordered" evidence="1">
    <location>
        <begin position="267"/>
        <end position="303"/>
    </location>
</feature>
<dbReference type="EMBL" id="BDCR01000001">
    <property type="protein sequence ID" value="GAT62397.1"/>
    <property type="molecule type" value="Genomic_DNA"/>
</dbReference>
<dbReference type="SUPFAM" id="SSF54184">
    <property type="entry name" value="Penicillin-binding protein 2x (pbp-2x), c-terminal domain"/>
    <property type="match status" value="1"/>
</dbReference>
<keyword evidence="2" id="KW-0472">Membrane</keyword>
<organism evidence="4 5">
    <name type="scientific">Paludibacter jiangxiensis</name>
    <dbReference type="NCBI Taxonomy" id="681398"/>
    <lineage>
        <taxon>Bacteria</taxon>
        <taxon>Pseudomonadati</taxon>
        <taxon>Bacteroidota</taxon>
        <taxon>Bacteroidia</taxon>
        <taxon>Bacteroidales</taxon>
        <taxon>Paludibacteraceae</taxon>
        <taxon>Paludibacter</taxon>
    </lineage>
</organism>
<feature type="domain" description="PASTA" evidence="3">
    <location>
        <begin position="192"/>
        <end position="261"/>
    </location>
</feature>
<evidence type="ECO:0000313" key="5">
    <source>
        <dbReference type="Proteomes" id="UP000076586"/>
    </source>
</evidence>
<feature type="domain" description="PASTA" evidence="3">
    <location>
        <begin position="47"/>
        <end position="113"/>
    </location>
</feature>
<keyword evidence="5" id="KW-1185">Reference proteome</keyword>
<comment type="caution">
    <text evidence="4">The sequence shown here is derived from an EMBL/GenBank/DDBJ whole genome shotgun (WGS) entry which is preliminary data.</text>
</comment>
<dbReference type="Proteomes" id="UP000076586">
    <property type="component" value="Unassembled WGS sequence"/>
</dbReference>
<evidence type="ECO:0000256" key="1">
    <source>
        <dbReference type="SAM" id="MobiDB-lite"/>
    </source>
</evidence>
<protein>
    <submittedName>
        <fullName evidence="4">PASTA domain, binds beta-lactams</fullName>
    </submittedName>
</protein>
<dbReference type="RefSeq" id="WP_068702543.1">
    <property type="nucleotide sequence ID" value="NZ_BDCR01000001.1"/>
</dbReference>
<dbReference type="OrthoDB" id="9803895at2"/>
<sequence length="303" mass="33323">MDKKHFSQFLGFIKGSLILKNVFYAATILVALLLFVLFMLQFYTHHGEAETVPNLCGLKLEDAAKLLDNRGMQYQVIDSVYKPDKAPGMVMEQSPIGGSKIKSYRSIYITINAKMPPGVALPDVRDLSLRHAQSLLESMGIKVMGVEYVPSEYSDLVRDIKYNGQTLTPGQKIPAGSGVILVVGRTSTDEDGNQLMPDVQSLSLEQATRLINSHMLSIGATNFDVEPTNEQDKANYIVYKQSPAANDSVPSGKAITLWLTKEKGKVATEEVSTPAPAPAKTTPAVAPKKEEKKKKKEDIEKFF</sequence>
<name>A0A161LE32_9BACT</name>
<evidence type="ECO:0000313" key="4">
    <source>
        <dbReference type="EMBL" id="GAT62397.1"/>
    </source>
</evidence>
<dbReference type="Pfam" id="PF03793">
    <property type="entry name" value="PASTA"/>
    <property type="match status" value="3"/>
</dbReference>
<reference evidence="5" key="1">
    <citation type="submission" date="2016-04" db="EMBL/GenBank/DDBJ databases">
        <title>Draft genome sequence of Paludibacter jiangxiensis strain NM7.</title>
        <authorList>
            <person name="Qiu Y."/>
            <person name="Matsuura N."/>
            <person name="Ohashi A."/>
            <person name="Tourlousse M.D."/>
            <person name="Sekiguchi Y."/>
        </authorList>
    </citation>
    <scope>NUCLEOTIDE SEQUENCE [LARGE SCALE GENOMIC DNA]</scope>
    <source>
        <strain evidence="5">NM7</strain>
    </source>
</reference>
<dbReference type="AlphaFoldDB" id="A0A161LE32"/>
<dbReference type="STRING" id="681398.PJIAN_1990"/>
<feature type="transmembrane region" description="Helical" evidence="2">
    <location>
        <begin position="21"/>
        <end position="43"/>
    </location>
</feature>
<gene>
    <name evidence="4" type="ORF">PJIAN_1990</name>
</gene>
<reference evidence="5" key="2">
    <citation type="journal article" date="2017" name="Genome Announc.">
        <title>Draft genome sequence of Paludibacter jiangxiensis NM7(T), a propionate-producing fermentative bacterium.</title>
        <authorList>
            <person name="Qiu Y.-L."/>
            <person name="Tourlousse D.M."/>
            <person name="Matsuura N."/>
            <person name="Ohashi A."/>
            <person name="Sekiguchi Y."/>
        </authorList>
    </citation>
    <scope>NUCLEOTIDE SEQUENCE [LARGE SCALE GENOMIC DNA]</scope>
    <source>
        <strain evidence="5">NM7</strain>
    </source>
</reference>
<accession>A0A161LE32</accession>
<keyword evidence="2" id="KW-0812">Transmembrane</keyword>
<dbReference type="SMART" id="SM00740">
    <property type="entry name" value="PASTA"/>
    <property type="match status" value="3"/>
</dbReference>
<feature type="domain" description="PASTA" evidence="3">
    <location>
        <begin position="115"/>
        <end position="185"/>
    </location>
</feature>